<evidence type="ECO:0000256" key="1">
    <source>
        <dbReference type="ARBA" id="ARBA00022962"/>
    </source>
</evidence>
<comment type="catalytic activity">
    <reaction evidence="2">
        <text>beta-D-GlcNAc-(1-&gt;4)-Mur2Ac(oyl-L-Ala-gamma-D-Glu-L-Lys-D-Ala-D-Ala)-di-trans,octa-cis-undecaprenyl diphosphate + L-glutamine + ATP + H2O = beta-D-GlcNAc-(1-&gt;4)-Mur2Ac(oyl-L-Ala-D-isoglutaminyl-L-Lys-D-Ala-D-Ala)-di-trans,octa-cis-undecaprenyl diphosphate + L-glutamate + ADP + phosphate + H(+)</text>
        <dbReference type="Rhea" id="RHEA:57928"/>
        <dbReference type="ChEBI" id="CHEBI:15377"/>
        <dbReference type="ChEBI" id="CHEBI:15378"/>
        <dbReference type="ChEBI" id="CHEBI:29985"/>
        <dbReference type="ChEBI" id="CHEBI:30616"/>
        <dbReference type="ChEBI" id="CHEBI:43474"/>
        <dbReference type="ChEBI" id="CHEBI:58359"/>
        <dbReference type="ChEBI" id="CHEBI:60033"/>
        <dbReference type="ChEBI" id="CHEBI:62233"/>
        <dbReference type="ChEBI" id="CHEBI:456216"/>
        <dbReference type="EC" id="6.3.5.13"/>
    </reaction>
</comment>
<dbReference type="GO" id="GO:0071555">
    <property type="term" value="P:cell wall organization"/>
    <property type="evidence" value="ECO:0007669"/>
    <property type="project" value="UniProtKB-KW"/>
</dbReference>
<dbReference type="HAMAP" id="MF_02213">
    <property type="entry name" value="Lipid_II_synth_GatD"/>
    <property type="match status" value="1"/>
</dbReference>
<proteinExistence type="inferred from homology"/>
<feature type="active site" evidence="2">
    <location>
        <position position="221"/>
    </location>
</feature>
<feature type="active site" description="Nucleophile" evidence="2">
    <location>
        <position position="125"/>
    </location>
</feature>
<comment type="pathway">
    <text evidence="2">Cell wall biogenesis; peptidoglycan biosynthesis.</text>
</comment>
<reference evidence="5 6" key="1">
    <citation type="submission" date="2020-07" db="EMBL/GenBank/DDBJ databases">
        <title>Sequencing the genomes of 1000 actinobacteria strains.</title>
        <authorList>
            <person name="Klenk H.-P."/>
        </authorList>
    </citation>
    <scope>NUCLEOTIDE SEQUENCE [LARGE SCALE GENOMIC DNA]</scope>
    <source>
        <strain evidence="5 6">DSM 23987</strain>
    </source>
</reference>
<dbReference type="PANTHER" id="PTHR21343">
    <property type="entry name" value="DETHIOBIOTIN SYNTHETASE"/>
    <property type="match status" value="1"/>
</dbReference>
<dbReference type="GO" id="GO:0140282">
    <property type="term" value="F:carbon-nitrogen ligase activity on lipid II"/>
    <property type="evidence" value="ECO:0007669"/>
    <property type="project" value="UniProtKB-UniRule"/>
</dbReference>
<dbReference type="InterPro" id="IPR011698">
    <property type="entry name" value="GATase_3"/>
</dbReference>
<dbReference type="UniPathway" id="UPA00219"/>
<dbReference type="Gene3D" id="3.40.50.880">
    <property type="match status" value="1"/>
</dbReference>
<dbReference type="EMBL" id="JACCAB010000001">
    <property type="protein sequence ID" value="NYG07493.1"/>
    <property type="molecule type" value="Genomic_DNA"/>
</dbReference>
<dbReference type="RefSeq" id="WP_179421834.1">
    <property type="nucleotide sequence ID" value="NZ_JACCAB010000001.1"/>
</dbReference>
<dbReference type="SUPFAM" id="SSF52317">
    <property type="entry name" value="Class I glutamine amidotransferase-like"/>
    <property type="match status" value="1"/>
</dbReference>
<name>A0A852WE55_9MICO</name>
<dbReference type="Pfam" id="PF07685">
    <property type="entry name" value="GATase_3"/>
    <property type="match status" value="1"/>
</dbReference>
<comment type="caution">
    <text evidence="5">The sequence shown here is derived from an EMBL/GenBank/DDBJ whole genome shotgun (WGS) entry which is preliminary data.</text>
</comment>
<dbReference type="EC" id="6.3.5.13" evidence="2"/>
<dbReference type="PROSITE" id="PS51274">
    <property type="entry name" value="GATASE_COBBQ"/>
    <property type="match status" value="1"/>
</dbReference>
<protein>
    <recommendedName>
        <fullName evidence="2">Lipid II isoglutaminyl synthase (glutamine-hydrolyzing) subunit GatD</fullName>
        <ecNumber evidence="2">6.3.5.13</ecNumber>
    </recommendedName>
    <alternativeName>
        <fullName evidence="2">Lipid II isoglutaminyl synthase glutaminase subunit</fullName>
        <ecNumber evidence="2">3.5.1.2</ecNumber>
    </alternativeName>
</protein>
<comment type="catalytic activity">
    <reaction evidence="2">
        <text>L-glutamine + H2O = L-glutamate + NH4(+)</text>
        <dbReference type="Rhea" id="RHEA:15889"/>
        <dbReference type="ChEBI" id="CHEBI:15377"/>
        <dbReference type="ChEBI" id="CHEBI:28938"/>
        <dbReference type="ChEBI" id="CHEBI:29985"/>
        <dbReference type="ChEBI" id="CHEBI:58359"/>
        <dbReference type="EC" id="3.5.1.2"/>
    </reaction>
</comment>
<comment type="similarity">
    <text evidence="2">Belongs to the CobB/CobQ family. GatD subfamily.</text>
</comment>
<dbReference type="InterPro" id="IPR033949">
    <property type="entry name" value="CobQ_GATase1"/>
</dbReference>
<keyword evidence="2" id="KW-0961">Cell wall biogenesis/degradation</keyword>
<evidence type="ECO:0000313" key="5">
    <source>
        <dbReference type="EMBL" id="NYG07493.1"/>
    </source>
</evidence>
<keyword evidence="2" id="KW-0573">Peptidoglycan synthesis</keyword>
<dbReference type="EC" id="3.5.1.2" evidence="2"/>
<organism evidence="5 6">
    <name type="scientific">Pedococcus badiiscoriae</name>
    <dbReference type="NCBI Taxonomy" id="642776"/>
    <lineage>
        <taxon>Bacteria</taxon>
        <taxon>Bacillati</taxon>
        <taxon>Actinomycetota</taxon>
        <taxon>Actinomycetes</taxon>
        <taxon>Micrococcales</taxon>
        <taxon>Intrasporangiaceae</taxon>
        <taxon>Pedococcus</taxon>
    </lineage>
</organism>
<dbReference type="GO" id="GO:0009252">
    <property type="term" value="P:peptidoglycan biosynthetic process"/>
    <property type="evidence" value="ECO:0007669"/>
    <property type="project" value="UniProtKB-UniRule"/>
</dbReference>
<feature type="region of interest" description="Disordered" evidence="3">
    <location>
        <begin position="1"/>
        <end position="29"/>
    </location>
</feature>
<evidence type="ECO:0000256" key="3">
    <source>
        <dbReference type="SAM" id="MobiDB-lite"/>
    </source>
</evidence>
<dbReference type="Proteomes" id="UP000573599">
    <property type="component" value="Unassembled WGS sequence"/>
</dbReference>
<dbReference type="AlphaFoldDB" id="A0A852WE55"/>
<dbReference type="GO" id="GO:0009236">
    <property type="term" value="P:cobalamin biosynthetic process"/>
    <property type="evidence" value="ECO:0007669"/>
    <property type="project" value="InterPro"/>
</dbReference>
<keyword evidence="6" id="KW-1185">Reference proteome</keyword>
<sequence>MSTASQPHGIPDVSIPGEPEGSARVPDADRAGKGVIHVVHLYPREMSIYGDLGNTRTLAARIRRHGYSPVVHQHHPGGEFPETAHLIVGGGGQDSGQVRVEADLEQIGDRLHALADAGTPMLMICGMYQLLGNAFITVDGKRLPGLGILDVTTQGNAKRMIGPVVLTTEFGDVVGYENHSGSTTLGAGQAPFGTVRSGFGNNGTDGTEGARTGNVFGSYLHGPILPANPVFADALIGLAAEHATGRPFEPEPQDDAIADEARTRQVRRLVRR</sequence>
<keyword evidence="1 2" id="KW-0315">Glutamine amidotransferase</keyword>
<dbReference type="GO" id="GO:0008360">
    <property type="term" value="P:regulation of cell shape"/>
    <property type="evidence" value="ECO:0007669"/>
    <property type="project" value="UniProtKB-KW"/>
</dbReference>
<dbReference type="InterPro" id="IPR029062">
    <property type="entry name" value="Class_I_gatase-like"/>
</dbReference>
<dbReference type="InterPro" id="IPR043702">
    <property type="entry name" value="Lipid_II_synth_GatD"/>
</dbReference>
<accession>A0A852WE55</accession>
<dbReference type="PANTHER" id="PTHR21343:SF9">
    <property type="entry name" value="LIPID II ISOGLUTAMINYL SYNTHASE (GLUTAMINE-HYDROLYZING) SUBUNIT GATD"/>
    <property type="match status" value="1"/>
</dbReference>
<evidence type="ECO:0000256" key="2">
    <source>
        <dbReference type="HAMAP-Rule" id="MF_02213"/>
    </source>
</evidence>
<evidence type="ECO:0000313" key="6">
    <source>
        <dbReference type="Proteomes" id="UP000573599"/>
    </source>
</evidence>
<comment type="subunit">
    <text evidence="2">Forms a heterodimer with MurT.</text>
</comment>
<gene>
    <name evidence="2" type="primary">gatD</name>
    <name evidence="5" type="ORF">BJ986_001980</name>
</gene>
<feature type="domain" description="CobB/CobQ-like glutamine amidotransferase" evidence="4">
    <location>
        <begin position="38"/>
        <end position="228"/>
    </location>
</feature>
<dbReference type="GO" id="GO:0004359">
    <property type="term" value="F:glutaminase activity"/>
    <property type="evidence" value="ECO:0007669"/>
    <property type="project" value="UniProtKB-UniRule"/>
</dbReference>
<feature type="binding site" evidence="2">
    <location>
        <position position="159"/>
    </location>
    <ligand>
        <name>substrate</name>
    </ligand>
</feature>
<dbReference type="CDD" id="cd01750">
    <property type="entry name" value="GATase1_CobQ"/>
    <property type="match status" value="1"/>
</dbReference>
<keyword evidence="2" id="KW-0378">Hydrolase</keyword>
<evidence type="ECO:0000259" key="4">
    <source>
        <dbReference type="Pfam" id="PF07685"/>
    </source>
</evidence>
<keyword evidence="2" id="KW-0436">Ligase</keyword>
<keyword evidence="2" id="KW-0133">Cell shape</keyword>
<comment type="function">
    <text evidence="2">The lipid II isoglutaminyl synthase complex catalyzes the formation of alpha-D-isoglutamine in the cell wall lipid II stem peptide. The GatD subunit catalyzes the hydrolysis of glutamine to glutamate and ammonia. The resulting ammonia molecule is channeled to the active site of MurT.</text>
</comment>